<proteinExistence type="predicted"/>
<evidence type="ECO:0000313" key="2">
    <source>
        <dbReference type="Proteomes" id="UP000195569"/>
    </source>
</evidence>
<organism evidence="1 2">
    <name type="scientific">Paraburkholderia piptadeniae</name>
    <dbReference type="NCBI Taxonomy" id="1701573"/>
    <lineage>
        <taxon>Bacteria</taxon>
        <taxon>Pseudomonadati</taxon>
        <taxon>Pseudomonadota</taxon>
        <taxon>Betaproteobacteria</taxon>
        <taxon>Burkholderiales</taxon>
        <taxon>Burkholderiaceae</taxon>
        <taxon>Paraburkholderia</taxon>
    </lineage>
</organism>
<name>A0A1N7SVN8_9BURK</name>
<dbReference type="Proteomes" id="UP000195569">
    <property type="component" value="Unassembled WGS sequence"/>
</dbReference>
<evidence type="ECO:0000313" key="1">
    <source>
        <dbReference type="EMBL" id="SIT51538.1"/>
    </source>
</evidence>
<protein>
    <submittedName>
        <fullName evidence="1">Uncharacterized protein</fullName>
    </submittedName>
</protein>
<keyword evidence="2" id="KW-1185">Reference proteome</keyword>
<comment type="caution">
    <text evidence="1">The sequence shown here is derived from an EMBL/GenBank/DDBJ whole genome shotgun (WGS) entry which is preliminary data.</text>
</comment>
<accession>A0A1N7SVN8</accession>
<reference evidence="1" key="1">
    <citation type="submission" date="2016-12" db="EMBL/GenBank/DDBJ databases">
        <authorList>
            <person name="Moulin L."/>
        </authorList>
    </citation>
    <scope>NUCLEOTIDE SEQUENCE [LARGE SCALE GENOMIC DNA]</scope>
    <source>
        <strain evidence="1">STM 7183</strain>
    </source>
</reference>
<sequence>MHFRRGNRRLRCQRSHFGAEENHQGFGCLVQGRGYSQEIYLELRRSMSCFKKHARKE</sequence>
<dbReference type="AlphaFoldDB" id="A0A1N7SVN8"/>
<gene>
    <name evidence="1" type="ORF">BN2476_1230070</name>
</gene>
<dbReference type="EMBL" id="CYGY02000123">
    <property type="protein sequence ID" value="SIT51538.1"/>
    <property type="molecule type" value="Genomic_DNA"/>
</dbReference>